<protein>
    <submittedName>
        <fullName evidence="2">Uncharacterized protein</fullName>
    </submittedName>
</protein>
<accession>A0A0A9A9R8</accession>
<dbReference type="EMBL" id="GBRH01252160">
    <property type="protein sequence ID" value="JAD45735.1"/>
    <property type="molecule type" value="Transcribed_RNA"/>
</dbReference>
<organism evidence="2">
    <name type="scientific">Arundo donax</name>
    <name type="common">Giant reed</name>
    <name type="synonym">Donax arundinaceus</name>
    <dbReference type="NCBI Taxonomy" id="35708"/>
    <lineage>
        <taxon>Eukaryota</taxon>
        <taxon>Viridiplantae</taxon>
        <taxon>Streptophyta</taxon>
        <taxon>Embryophyta</taxon>
        <taxon>Tracheophyta</taxon>
        <taxon>Spermatophyta</taxon>
        <taxon>Magnoliopsida</taxon>
        <taxon>Liliopsida</taxon>
        <taxon>Poales</taxon>
        <taxon>Poaceae</taxon>
        <taxon>PACMAD clade</taxon>
        <taxon>Arundinoideae</taxon>
        <taxon>Arundineae</taxon>
        <taxon>Arundo</taxon>
    </lineage>
</organism>
<feature type="compositionally biased region" description="Basic and acidic residues" evidence="1">
    <location>
        <begin position="19"/>
        <end position="29"/>
    </location>
</feature>
<reference evidence="2" key="1">
    <citation type="submission" date="2014-09" db="EMBL/GenBank/DDBJ databases">
        <authorList>
            <person name="Magalhaes I.L.F."/>
            <person name="Oliveira U."/>
            <person name="Santos F.R."/>
            <person name="Vidigal T.H.D.A."/>
            <person name="Brescovit A.D."/>
            <person name="Santos A.J."/>
        </authorList>
    </citation>
    <scope>NUCLEOTIDE SEQUENCE</scope>
    <source>
        <tissue evidence="2">Shoot tissue taken approximately 20 cm above the soil surface</tissue>
    </source>
</reference>
<proteinExistence type="predicted"/>
<reference evidence="2" key="2">
    <citation type="journal article" date="2015" name="Data Brief">
        <title>Shoot transcriptome of the giant reed, Arundo donax.</title>
        <authorList>
            <person name="Barrero R.A."/>
            <person name="Guerrero F.D."/>
            <person name="Moolhuijzen P."/>
            <person name="Goolsby J.A."/>
            <person name="Tidwell J."/>
            <person name="Bellgard S.E."/>
            <person name="Bellgard M.I."/>
        </authorList>
    </citation>
    <scope>NUCLEOTIDE SEQUENCE</scope>
    <source>
        <tissue evidence="2">Shoot tissue taken approximately 20 cm above the soil surface</tissue>
    </source>
</reference>
<feature type="region of interest" description="Disordered" evidence="1">
    <location>
        <begin position="1"/>
        <end position="64"/>
    </location>
</feature>
<dbReference type="AlphaFoldDB" id="A0A0A9A9R8"/>
<name>A0A0A9A9R8_ARUDO</name>
<evidence type="ECO:0000256" key="1">
    <source>
        <dbReference type="SAM" id="MobiDB-lite"/>
    </source>
</evidence>
<sequence>MLSEMREEHPENSAPLTTERNHRPTEKKPQPTKPDSPHTQHKSQNLSHRHKIECRQALKRSSIL</sequence>
<evidence type="ECO:0000313" key="2">
    <source>
        <dbReference type="EMBL" id="JAD45735.1"/>
    </source>
</evidence>
<feature type="compositionally biased region" description="Basic and acidic residues" evidence="1">
    <location>
        <begin position="1"/>
        <end position="11"/>
    </location>
</feature>